<evidence type="ECO:0000259" key="4">
    <source>
        <dbReference type="Pfam" id="PF14543"/>
    </source>
</evidence>
<accession>A0AAW2RKW1</accession>
<dbReference type="Pfam" id="PF14543">
    <property type="entry name" value="TAXi_N"/>
    <property type="match status" value="1"/>
</dbReference>
<dbReference type="InterPro" id="IPR021109">
    <property type="entry name" value="Peptidase_aspartic_dom_sf"/>
</dbReference>
<evidence type="ECO:0000256" key="1">
    <source>
        <dbReference type="ARBA" id="ARBA00007447"/>
    </source>
</evidence>
<dbReference type="GO" id="GO:0006508">
    <property type="term" value="P:proteolysis"/>
    <property type="evidence" value="ECO:0007669"/>
    <property type="project" value="InterPro"/>
</dbReference>
<sequence>MRCTRHDPFTESSELALDVVSIQALDQASNRSQWVTIPHFLFACAPSSLLQGQYPQAVQGVAGLGHTTVALPIQLASSFGFRPQFSLCLSSPRRKTVGFFRKPSVQVQPRTYNPSNHRCARRVLHTGKISEDQQPNCPFNTFSLNNQGFGGTLISTTTPYTVLEHSVFKTFTEFFANQLTGVPQVEAIPPFGLCFDANILPPTRVGTPNIDFVMQNKNVTWTFLGVDALVRVRPNVSCLAVVDGGSNPGAAITIGAYQLEGNFVHFDLLRSRVGFYRSRLSQLFRCSNFNFTGAHLALEADATAE</sequence>
<dbReference type="InterPro" id="IPR032799">
    <property type="entry name" value="TAXi_C"/>
</dbReference>
<comment type="caution">
    <text evidence="5">The sequence shown here is derived from an EMBL/GenBank/DDBJ whole genome shotgun (WGS) entry which is preliminary data.</text>
</comment>
<feature type="domain" description="Xylanase inhibitor C-terminal" evidence="3">
    <location>
        <begin position="137"/>
        <end position="275"/>
    </location>
</feature>
<evidence type="ECO:0000313" key="5">
    <source>
        <dbReference type="EMBL" id="KAL0380118.1"/>
    </source>
</evidence>
<dbReference type="PANTHER" id="PTHR47965">
    <property type="entry name" value="ASPARTYL PROTEASE-RELATED"/>
    <property type="match status" value="1"/>
</dbReference>
<dbReference type="AlphaFoldDB" id="A0AAW2RKW1"/>
<dbReference type="EMBL" id="JACGWK010000001">
    <property type="protein sequence ID" value="KAL0380118.1"/>
    <property type="molecule type" value="Genomic_DNA"/>
</dbReference>
<evidence type="ECO:0000259" key="3">
    <source>
        <dbReference type="Pfam" id="PF14541"/>
    </source>
</evidence>
<dbReference type="PANTHER" id="PTHR47965:SF28">
    <property type="entry name" value="BASIC 7S GLOBULIN"/>
    <property type="match status" value="1"/>
</dbReference>
<dbReference type="Pfam" id="PF14541">
    <property type="entry name" value="TAXi_C"/>
    <property type="match status" value="1"/>
</dbReference>
<gene>
    <name evidence="5" type="ORF">Sangu_0076100</name>
</gene>
<name>A0AAW2RKW1_9LAMI</name>
<reference evidence="5" key="2">
    <citation type="journal article" date="2024" name="Plant">
        <title>Genomic evolution and insights into agronomic trait innovations of Sesamum species.</title>
        <authorList>
            <person name="Miao H."/>
            <person name="Wang L."/>
            <person name="Qu L."/>
            <person name="Liu H."/>
            <person name="Sun Y."/>
            <person name="Le M."/>
            <person name="Wang Q."/>
            <person name="Wei S."/>
            <person name="Zheng Y."/>
            <person name="Lin W."/>
            <person name="Duan Y."/>
            <person name="Cao H."/>
            <person name="Xiong S."/>
            <person name="Wang X."/>
            <person name="Wei L."/>
            <person name="Li C."/>
            <person name="Ma Q."/>
            <person name="Ju M."/>
            <person name="Zhao R."/>
            <person name="Li G."/>
            <person name="Mu C."/>
            <person name="Tian Q."/>
            <person name="Mei H."/>
            <person name="Zhang T."/>
            <person name="Gao T."/>
            <person name="Zhang H."/>
        </authorList>
    </citation>
    <scope>NUCLEOTIDE SEQUENCE</scope>
    <source>
        <strain evidence="5">G01</strain>
    </source>
</reference>
<dbReference type="SUPFAM" id="SSF50630">
    <property type="entry name" value="Acid proteases"/>
    <property type="match status" value="1"/>
</dbReference>
<dbReference type="InterPro" id="IPR032861">
    <property type="entry name" value="TAXi_N"/>
</dbReference>
<feature type="domain" description="Xylanase inhibitor N-terminal" evidence="4">
    <location>
        <begin position="10"/>
        <end position="94"/>
    </location>
</feature>
<protein>
    <submittedName>
        <fullName evidence="5">Aspartic proteinase GIP2</fullName>
    </submittedName>
</protein>
<proteinExistence type="inferred from homology"/>
<evidence type="ECO:0000256" key="2">
    <source>
        <dbReference type="ARBA" id="ARBA00023157"/>
    </source>
</evidence>
<dbReference type="InterPro" id="IPR001461">
    <property type="entry name" value="Aspartic_peptidase_A1"/>
</dbReference>
<reference evidence="5" key="1">
    <citation type="submission" date="2020-06" db="EMBL/GenBank/DDBJ databases">
        <authorList>
            <person name="Li T."/>
            <person name="Hu X."/>
            <person name="Zhang T."/>
            <person name="Song X."/>
            <person name="Zhang H."/>
            <person name="Dai N."/>
            <person name="Sheng W."/>
            <person name="Hou X."/>
            <person name="Wei L."/>
        </authorList>
    </citation>
    <scope>NUCLEOTIDE SEQUENCE</scope>
    <source>
        <strain evidence="5">G01</strain>
        <tissue evidence="5">Leaf</tissue>
    </source>
</reference>
<keyword evidence="2" id="KW-1015">Disulfide bond</keyword>
<dbReference type="GO" id="GO:0004190">
    <property type="term" value="F:aspartic-type endopeptidase activity"/>
    <property type="evidence" value="ECO:0007669"/>
    <property type="project" value="InterPro"/>
</dbReference>
<dbReference type="Gene3D" id="2.40.70.10">
    <property type="entry name" value="Acid Proteases"/>
    <property type="match status" value="2"/>
</dbReference>
<organism evidence="5">
    <name type="scientific">Sesamum angustifolium</name>
    <dbReference type="NCBI Taxonomy" id="2727405"/>
    <lineage>
        <taxon>Eukaryota</taxon>
        <taxon>Viridiplantae</taxon>
        <taxon>Streptophyta</taxon>
        <taxon>Embryophyta</taxon>
        <taxon>Tracheophyta</taxon>
        <taxon>Spermatophyta</taxon>
        <taxon>Magnoliopsida</taxon>
        <taxon>eudicotyledons</taxon>
        <taxon>Gunneridae</taxon>
        <taxon>Pentapetalae</taxon>
        <taxon>asterids</taxon>
        <taxon>lamiids</taxon>
        <taxon>Lamiales</taxon>
        <taxon>Pedaliaceae</taxon>
        <taxon>Sesamum</taxon>
    </lineage>
</organism>
<comment type="similarity">
    <text evidence="1">Belongs to the peptidase A1 family.</text>
</comment>